<dbReference type="STRING" id="1457154.CAPSK01_001780"/>
<dbReference type="AlphaFoldDB" id="A0A084Y2I1"/>
<organism evidence="1 2">
    <name type="scientific">Candidatus Accumulibacter vicinus</name>
    <dbReference type="NCBI Taxonomy" id="2954382"/>
    <lineage>
        <taxon>Bacteria</taxon>
        <taxon>Pseudomonadati</taxon>
        <taxon>Pseudomonadota</taxon>
        <taxon>Betaproteobacteria</taxon>
        <taxon>Candidatus Accumulibacter</taxon>
    </lineage>
</organism>
<protein>
    <submittedName>
        <fullName evidence="1">Uncharacterized protein</fullName>
    </submittedName>
</protein>
<reference evidence="1 2" key="1">
    <citation type="submission" date="2014-07" db="EMBL/GenBank/DDBJ databases">
        <title>Expanding our view of genomic diversity in Candidatus Accumulibacter clades.</title>
        <authorList>
            <person name="Skennerton C.T."/>
            <person name="Barr J.J."/>
            <person name="Slater F.R."/>
            <person name="Bond P.L."/>
            <person name="Tyson G.W."/>
        </authorList>
    </citation>
    <scope>NUCLEOTIDE SEQUENCE [LARGE SCALE GENOMIC DNA]</scope>
    <source>
        <strain evidence="2">SK-01</strain>
    </source>
</reference>
<gene>
    <name evidence="1" type="ORF">CAPSK01_001780</name>
</gene>
<accession>A0A084Y2I1</accession>
<name>A0A084Y2I1_9PROT</name>
<dbReference type="EMBL" id="JDSS02000019">
    <property type="protein sequence ID" value="KFB68925.1"/>
    <property type="molecule type" value="Genomic_DNA"/>
</dbReference>
<evidence type="ECO:0000313" key="1">
    <source>
        <dbReference type="EMBL" id="KFB68925.1"/>
    </source>
</evidence>
<evidence type="ECO:0000313" key="2">
    <source>
        <dbReference type="Proteomes" id="UP000019812"/>
    </source>
</evidence>
<comment type="caution">
    <text evidence="1">The sequence shown here is derived from an EMBL/GenBank/DDBJ whole genome shotgun (WGS) entry which is preliminary data.</text>
</comment>
<proteinExistence type="predicted"/>
<sequence length="286" mass="30231">MPLPAGTLFSHNARLCSFSGNTVYLGLPYRPGYCLALDSFLPFPAPVSIAISGQNGIYVVADKTYWIPDEGAVADVLPYGAVPGTAFSLPNASEVGWFGAEGIVIAGTQGNVKPLTAGSITLTSPDSGVSTVFDGEYTRVVSCGWCVNLESGAATQYTDWEFTSLSRHYGTKADGLYATNGGGAVYAVVGFGDLAFGDGQLKRIPNAYLAFSSADPMRVTLVPEGGDSYDYDTRSYSESLKTQRVDIGRGLVSTWFDVSISNPTGASFVLAEVSFVVSPSTRRIQQ</sequence>
<dbReference type="Proteomes" id="UP000019812">
    <property type="component" value="Unassembled WGS sequence"/>
</dbReference>